<dbReference type="AlphaFoldDB" id="A0AAD9X9F3"/>
<dbReference type="EMBL" id="JANJYI010000003">
    <property type="protein sequence ID" value="KAK2655143.1"/>
    <property type="molecule type" value="Genomic_DNA"/>
</dbReference>
<comment type="caution">
    <text evidence="2">The sequence shown here is derived from an EMBL/GenBank/DDBJ whole genome shotgun (WGS) entry which is preliminary data.</text>
</comment>
<sequence>MYSAIIDAIKQREDRAISFCKAKFRKIRDELKLGDTSVGKSTSEKERVSQDKVVDDMDTGGNYIFSRVQNFDDGDGQFHNTPRHEKSEDESEKEKVVSDGGLEKVVGS</sequence>
<gene>
    <name evidence="2" type="ORF">Ddye_008195</name>
</gene>
<organism evidence="2 3">
    <name type="scientific">Dipteronia dyeriana</name>
    <dbReference type="NCBI Taxonomy" id="168575"/>
    <lineage>
        <taxon>Eukaryota</taxon>
        <taxon>Viridiplantae</taxon>
        <taxon>Streptophyta</taxon>
        <taxon>Embryophyta</taxon>
        <taxon>Tracheophyta</taxon>
        <taxon>Spermatophyta</taxon>
        <taxon>Magnoliopsida</taxon>
        <taxon>eudicotyledons</taxon>
        <taxon>Gunneridae</taxon>
        <taxon>Pentapetalae</taxon>
        <taxon>rosids</taxon>
        <taxon>malvids</taxon>
        <taxon>Sapindales</taxon>
        <taxon>Sapindaceae</taxon>
        <taxon>Hippocastanoideae</taxon>
        <taxon>Acereae</taxon>
        <taxon>Dipteronia</taxon>
    </lineage>
</organism>
<protein>
    <submittedName>
        <fullName evidence="2">Uncharacterized protein</fullName>
    </submittedName>
</protein>
<reference evidence="2" key="1">
    <citation type="journal article" date="2023" name="Plant J.">
        <title>Genome sequences and population genomics provide insights into the demographic history, inbreeding, and mutation load of two 'living fossil' tree species of Dipteronia.</title>
        <authorList>
            <person name="Feng Y."/>
            <person name="Comes H.P."/>
            <person name="Chen J."/>
            <person name="Zhu S."/>
            <person name="Lu R."/>
            <person name="Zhang X."/>
            <person name="Li P."/>
            <person name="Qiu J."/>
            <person name="Olsen K.M."/>
            <person name="Qiu Y."/>
        </authorList>
    </citation>
    <scope>NUCLEOTIDE SEQUENCE</scope>
    <source>
        <strain evidence="2">KIB01</strain>
    </source>
</reference>
<feature type="compositionally biased region" description="Basic and acidic residues" evidence="1">
    <location>
        <begin position="42"/>
        <end position="55"/>
    </location>
</feature>
<feature type="region of interest" description="Disordered" evidence="1">
    <location>
        <begin position="35"/>
        <end position="108"/>
    </location>
</feature>
<name>A0AAD9X9F3_9ROSI</name>
<dbReference type="Proteomes" id="UP001280121">
    <property type="component" value="Unassembled WGS sequence"/>
</dbReference>
<evidence type="ECO:0000256" key="1">
    <source>
        <dbReference type="SAM" id="MobiDB-lite"/>
    </source>
</evidence>
<evidence type="ECO:0000313" key="2">
    <source>
        <dbReference type="EMBL" id="KAK2655143.1"/>
    </source>
</evidence>
<feature type="compositionally biased region" description="Basic and acidic residues" evidence="1">
    <location>
        <begin position="82"/>
        <end position="97"/>
    </location>
</feature>
<keyword evidence="3" id="KW-1185">Reference proteome</keyword>
<proteinExistence type="predicted"/>
<evidence type="ECO:0000313" key="3">
    <source>
        <dbReference type="Proteomes" id="UP001280121"/>
    </source>
</evidence>
<accession>A0AAD9X9F3</accession>